<keyword evidence="8 12" id="KW-1133">Transmembrane helix</keyword>
<evidence type="ECO:0000256" key="3">
    <source>
        <dbReference type="ARBA" id="ARBA00022475"/>
    </source>
</evidence>
<dbReference type="PRINTS" id="PR00019">
    <property type="entry name" value="LEURICHRPT"/>
</dbReference>
<keyword evidence="10" id="KW-0675">Receptor</keyword>
<evidence type="ECO:0000313" key="13">
    <source>
        <dbReference type="EMBL" id="KAH7513041.1"/>
    </source>
</evidence>
<evidence type="ECO:0000256" key="7">
    <source>
        <dbReference type="ARBA" id="ARBA00022737"/>
    </source>
</evidence>
<dbReference type="GO" id="GO:0005886">
    <property type="term" value="C:plasma membrane"/>
    <property type="evidence" value="ECO:0007669"/>
    <property type="project" value="UniProtKB-SubCell"/>
</dbReference>
<keyword evidence="3" id="KW-1003">Cell membrane</keyword>
<evidence type="ECO:0008006" key="15">
    <source>
        <dbReference type="Google" id="ProtNLM"/>
    </source>
</evidence>
<keyword evidence="4" id="KW-0433">Leucine-rich repeat</keyword>
<dbReference type="EMBL" id="JAEACU010000012">
    <property type="protein sequence ID" value="KAH7513041.1"/>
    <property type="molecule type" value="Genomic_DNA"/>
</dbReference>
<comment type="similarity">
    <text evidence="2">Belongs to the RLP family.</text>
</comment>
<evidence type="ECO:0000256" key="6">
    <source>
        <dbReference type="ARBA" id="ARBA00022729"/>
    </source>
</evidence>
<dbReference type="InterPro" id="IPR046956">
    <property type="entry name" value="RLP23-like"/>
</dbReference>
<comment type="subcellular location">
    <subcellularLocation>
        <location evidence="1">Cell membrane</location>
        <topology evidence="1">Single-pass type I membrane protein</topology>
    </subcellularLocation>
</comment>
<dbReference type="SMART" id="SM00369">
    <property type="entry name" value="LRR_TYP"/>
    <property type="match status" value="8"/>
</dbReference>
<dbReference type="SUPFAM" id="SSF52058">
    <property type="entry name" value="L domain-like"/>
    <property type="match status" value="2"/>
</dbReference>
<dbReference type="PANTHER" id="PTHR48063:SF98">
    <property type="entry name" value="LRR RECEPTOR-LIKE SERINE_THREONINE-PROTEIN KINASE FLS2"/>
    <property type="match status" value="1"/>
</dbReference>
<evidence type="ECO:0000256" key="1">
    <source>
        <dbReference type="ARBA" id="ARBA00004251"/>
    </source>
</evidence>
<reference evidence="13" key="1">
    <citation type="journal article" date="2021" name="Front. Plant Sci.">
        <title>Chromosome-Scale Genome Assembly for Chinese Sour Jujube and Insights Into Its Genome Evolution and Domestication Signature.</title>
        <authorList>
            <person name="Shen L.-Y."/>
            <person name="Luo H."/>
            <person name="Wang X.-L."/>
            <person name="Wang X.-M."/>
            <person name="Qiu X.-J."/>
            <person name="Liu H."/>
            <person name="Zhou S.-S."/>
            <person name="Jia K.-H."/>
            <person name="Nie S."/>
            <person name="Bao Y.-T."/>
            <person name="Zhang R.-G."/>
            <person name="Yun Q.-Z."/>
            <person name="Chai Y.-H."/>
            <person name="Lu J.-Y."/>
            <person name="Li Y."/>
            <person name="Zhao S.-W."/>
            <person name="Mao J.-F."/>
            <person name="Jia S.-G."/>
            <person name="Mao Y.-M."/>
        </authorList>
    </citation>
    <scope>NUCLEOTIDE SEQUENCE</scope>
    <source>
        <strain evidence="13">AT0</strain>
        <tissue evidence="13">Leaf</tissue>
    </source>
</reference>
<evidence type="ECO:0000313" key="14">
    <source>
        <dbReference type="Proteomes" id="UP000813462"/>
    </source>
</evidence>
<dbReference type="PANTHER" id="PTHR48063">
    <property type="entry name" value="LRR RECEPTOR-LIKE KINASE"/>
    <property type="match status" value="1"/>
</dbReference>
<proteinExistence type="inferred from homology"/>
<evidence type="ECO:0000256" key="12">
    <source>
        <dbReference type="SAM" id="Phobius"/>
    </source>
</evidence>
<keyword evidence="5 12" id="KW-0812">Transmembrane</keyword>
<sequence length="569" mass="62108">MVSLQHLDLSSTQLEGSIPETFGNNMTSLSYLDLSFSYLTGPIPNSLGNMSLLAHLNLRYNGFTGSIPESFANLETLTYLDLSGNMLNGSIQIIFENMTGTLTFLALGYSGLEGHIPKSFGEKMSVLAVLDLSYNRLRGSIPESFGNMVKLTYLSLEQNLLEGHIPEALGNMSILEHLDLTDNTLEGTNSRTSIVYVTLRFEQVWGNFPTFQASLGSNTLHLGNNNFTGGLPSSWKNCSSLVAFDVAENNLRGTIPSWIGESLTELAILVLRSNHFNGSIPLNICHLQSLQLLDLSVNHISGSLPMCIGNFTEMSKVGGMHATISYSISIPVPVTSATIFIKRDDKIEFVWKGILSEFGRTLGLVKSIDLSCNMLNGDIPSKITLLVGLVSLNLSRNNLSGHIPARIGNMRSLDFLDLSNNHLLGRIPQGLSLIDGMGVLNLSNNNLFGKIPTSSTSKLQSFDASAYMGNPGLCGDPLSNKCPGEELTTPPRFIEEAGNGEDTDKFISHGFYASMGIGYAVGFWGVLGTLIFNKSWRFSYLNFLNDFANWIHVFAAVRKAKFLRTLRGL</sequence>
<comment type="caution">
    <text evidence="13">The sequence shown here is derived from an EMBL/GenBank/DDBJ whole genome shotgun (WGS) entry which is preliminary data.</text>
</comment>
<dbReference type="FunFam" id="3.80.10.10:FF:000095">
    <property type="entry name" value="LRR receptor-like serine/threonine-protein kinase GSO1"/>
    <property type="match status" value="1"/>
</dbReference>
<evidence type="ECO:0000256" key="10">
    <source>
        <dbReference type="ARBA" id="ARBA00023170"/>
    </source>
</evidence>
<dbReference type="InterPro" id="IPR003591">
    <property type="entry name" value="Leu-rich_rpt_typical-subtyp"/>
</dbReference>
<keyword evidence="9 12" id="KW-0472">Membrane</keyword>
<dbReference type="InterPro" id="IPR001611">
    <property type="entry name" value="Leu-rich_rpt"/>
</dbReference>
<keyword evidence="7" id="KW-0677">Repeat</keyword>
<feature type="transmembrane region" description="Helical" evidence="12">
    <location>
        <begin position="511"/>
        <end position="532"/>
    </location>
</feature>
<evidence type="ECO:0000256" key="4">
    <source>
        <dbReference type="ARBA" id="ARBA00022614"/>
    </source>
</evidence>
<evidence type="ECO:0000256" key="8">
    <source>
        <dbReference type="ARBA" id="ARBA00022989"/>
    </source>
</evidence>
<protein>
    <recommendedName>
        <fullName evidence="15">Receptor-like protein EIX2</fullName>
    </recommendedName>
</protein>
<keyword evidence="11" id="KW-0325">Glycoprotein</keyword>
<evidence type="ECO:0000256" key="9">
    <source>
        <dbReference type="ARBA" id="ARBA00023136"/>
    </source>
</evidence>
<gene>
    <name evidence="13" type="ORF">FEM48_Zijuj12G0154300</name>
</gene>
<dbReference type="Gene3D" id="3.80.10.10">
    <property type="entry name" value="Ribonuclease Inhibitor"/>
    <property type="match status" value="2"/>
</dbReference>
<evidence type="ECO:0000256" key="2">
    <source>
        <dbReference type="ARBA" id="ARBA00009592"/>
    </source>
</evidence>
<dbReference type="Pfam" id="PF13855">
    <property type="entry name" value="LRR_8"/>
    <property type="match status" value="2"/>
</dbReference>
<accession>A0A978UE48</accession>
<keyword evidence="6" id="KW-0732">Signal</keyword>
<name>A0A978UE48_ZIZJJ</name>
<organism evidence="13 14">
    <name type="scientific">Ziziphus jujuba var. spinosa</name>
    <dbReference type="NCBI Taxonomy" id="714518"/>
    <lineage>
        <taxon>Eukaryota</taxon>
        <taxon>Viridiplantae</taxon>
        <taxon>Streptophyta</taxon>
        <taxon>Embryophyta</taxon>
        <taxon>Tracheophyta</taxon>
        <taxon>Spermatophyta</taxon>
        <taxon>Magnoliopsida</taxon>
        <taxon>eudicotyledons</taxon>
        <taxon>Gunneridae</taxon>
        <taxon>Pentapetalae</taxon>
        <taxon>rosids</taxon>
        <taxon>fabids</taxon>
        <taxon>Rosales</taxon>
        <taxon>Rhamnaceae</taxon>
        <taxon>Paliureae</taxon>
        <taxon>Ziziphus</taxon>
    </lineage>
</organism>
<dbReference type="FunFam" id="3.80.10.10:FF:000041">
    <property type="entry name" value="LRR receptor-like serine/threonine-protein kinase ERECTA"/>
    <property type="match status" value="1"/>
</dbReference>
<dbReference type="FunFam" id="3.80.10.10:FF:000111">
    <property type="entry name" value="LRR receptor-like serine/threonine-protein kinase ERECTA"/>
    <property type="match status" value="1"/>
</dbReference>
<evidence type="ECO:0000256" key="5">
    <source>
        <dbReference type="ARBA" id="ARBA00022692"/>
    </source>
</evidence>
<dbReference type="AlphaFoldDB" id="A0A978UE48"/>
<dbReference type="Pfam" id="PF00560">
    <property type="entry name" value="LRR_1"/>
    <property type="match status" value="5"/>
</dbReference>
<dbReference type="InterPro" id="IPR032675">
    <property type="entry name" value="LRR_dom_sf"/>
</dbReference>
<dbReference type="Proteomes" id="UP000813462">
    <property type="component" value="Unassembled WGS sequence"/>
</dbReference>
<evidence type="ECO:0000256" key="11">
    <source>
        <dbReference type="ARBA" id="ARBA00023180"/>
    </source>
</evidence>